<comment type="caution">
    <text evidence="2">The sequence shown here is derived from an EMBL/GenBank/DDBJ whole genome shotgun (WGS) entry which is preliminary data.</text>
</comment>
<sequence>MALGRKELTFGGNQRVNCVRNVFSLGGGGVCASQQHTDPDSSAQRSGSV</sequence>
<dbReference type="Proteomes" id="UP001162483">
    <property type="component" value="Unassembled WGS sequence"/>
</dbReference>
<feature type="region of interest" description="Disordered" evidence="1">
    <location>
        <begin position="30"/>
        <end position="49"/>
    </location>
</feature>
<evidence type="ECO:0000256" key="1">
    <source>
        <dbReference type="SAM" id="MobiDB-lite"/>
    </source>
</evidence>
<gene>
    <name evidence="2" type="ORF">SPARVUS_LOCUS12377477</name>
</gene>
<protein>
    <submittedName>
        <fullName evidence="2">Uncharacterized protein</fullName>
    </submittedName>
</protein>
<evidence type="ECO:0000313" key="2">
    <source>
        <dbReference type="EMBL" id="CAI9598273.1"/>
    </source>
</evidence>
<dbReference type="EMBL" id="CATNWA010017135">
    <property type="protein sequence ID" value="CAI9598273.1"/>
    <property type="molecule type" value="Genomic_DNA"/>
</dbReference>
<name>A0ABN9FMJ8_9NEOB</name>
<reference evidence="2" key="1">
    <citation type="submission" date="2023-05" db="EMBL/GenBank/DDBJ databases">
        <authorList>
            <person name="Stuckert A."/>
        </authorList>
    </citation>
    <scope>NUCLEOTIDE SEQUENCE</scope>
</reference>
<evidence type="ECO:0000313" key="3">
    <source>
        <dbReference type="Proteomes" id="UP001162483"/>
    </source>
</evidence>
<keyword evidence="3" id="KW-1185">Reference proteome</keyword>
<accession>A0ABN9FMJ8</accession>
<organism evidence="2 3">
    <name type="scientific">Staurois parvus</name>
    <dbReference type="NCBI Taxonomy" id="386267"/>
    <lineage>
        <taxon>Eukaryota</taxon>
        <taxon>Metazoa</taxon>
        <taxon>Chordata</taxon>
        <taxon>Craniata</taxon>
        <taxon>Vertebrata</taxon>
        <taxon>Euteleostomi</taxon>
        <taxon>Amphibia</taxon>
        <taxon>Batrachia</taxon>
        <taxon>Anura</taxon>
        <taxon>Neobatrachia</taxon>
        <taxon>Ranoidea</taxon>
        <taxon>Ranidae</taxon>
        <taxon>Staurois</taxon>
    </lineage>
</organism>
<proteinExistence type="predicted"/>
<feature type="compositionally biased region" description="Polar residues" evidence="1">
    <location>
        <begin position="32"/>
        <end position="49"/>
    </location>
</feature>